<dbReference type="EMBL" id="QFPW01000002">
    <property type="protein sequence ID" value="PZQ51663.1"/>
    <property type="molecule type" value="Genomic_DNA"/>
</dbReference>
<feature type="region of interest" description="Disordered" evidence="7">
    <location>
        <begin position="28"/>
        <end position="47"/>
    </location>
</feature>
<keyword evidence="3 8" id="KW-0732">Signal</keyword>
<evidence type="ECO:0000256" key="5">
    <source>
        <dbReference type="ARBA" id="ARBA00023139"/>
    </source>
</evidence>
<comment type="similarity">
    <text evidence="1">Belongs to the EcnA/EcnB lipoprotein family.</text>
</comment>
<dbReference type="PROSITE" id="PS51257">
    <property type="entry name" value="PROKAR_LIPOPROTEIN"/>
    <property type="match status" value="1"/>
</dbReference>
<keyword evidence="5" id="KW-0564">Palmitate</keyword>
<dbReference type="Pfam" id="PF08085">
    <property type="entry name" value="Entericidin"/>
    <property type="match status" value="1"/>
</dbReference>
<evidence type="ECO:0000313" key="9">
    <source>
        <dbReference type="EMBL" id="PZQ51663.1"/>
    </source>
</evidence>
<keyword evidence="4" id="KW-0472">Membrane</keyword>
<name>A0A2W5QAA4_RHOSU</name>
<accession>A0A2W5QAA4</accession>
<reference evidence="9 10" key="1">
    <citation type="submission" date="2017-08" db="EMBL/GenBank/DDBJ databases">
        <title>Infants hospitalized years apart are colonized by the same room-sourced microbial strains.</title>
        <authorList>
            <person name="Brooks B."/>
            <person name="Olm M.R."/>
            <person name="Firek B.A."/>
            <person name="Baker R."/>
            <person name="Thomas B.C."/>
            <person name="Morowitz M.J."/>
            <person name="Banfield J.F."/>
        </authorList>
    </citation>
    <scope>NUCLEOTIDE SEQUENCE [LARGE SCALE GENOMIC DNA]</scope>
    <source>
        <strain evidence="9">S2_005_002_R2_34</strain>
    </source>
</reference>
<evidence type="ECO:0008006" key="11">
    <source>
        <dbReference type="Google" id="ProtNLM"/>
    </source>
</evidence>
<dbReference type="Proteomes" id="UP000249185">
    <property type="component" value="Unassembled WGS sequence"/>
</dbReference>
<dbReference type="AlphaFoldDB" id="A0A2W5QAA4"/>
<protein>
    <recommendedName>
        <fullName evidence="11">Entericidin</fullName>
    </recommendedName>
</protein>
<evidence type="ECO:0000256" key="2">
    <source>
        <dbReference type="ARBA" id="ARBA00022475"/>
    </source>
</evidence>
<dbReference type="GO" id="GO:0016020">
    <property type="term" value="C:membrane"/>
    <property type="evidence" value="ECO:0007669"/>
    <property type="project" value="InterPro"/>
</dbReference>
<evidence type="ECO:0000256" key="8">
    <source>
        <dbReference type="SAM" id="SignalP"/>
    </source>
</evidence>
<keyword evidence="2" id="KW-1003">Cell membrane</keyword>
<dbReference type="GO" id="GO:0009636">
    <property type="term" value="P:response to toxic substance"/>
    <property type="evidence" value="ECO:0007669"/>
    <property type="project" value="InterPro"/>
</dbReference>
<evidence type="ECO:0000256" key="1">
    <source>
        <dbReference type="ARBA" id="ARBA00010296"/>
    </source>
</evidence>
<feature type="chain" id="PRO_5015986102" description="Entericidin" evidence="8">
    <location>
        <begin position="20"/>
        <end position="47"/>
    </location>
</feature>
<dbReference type="InterPro" id="IPR012556">
    <property type="entry name" value="Entericidin"/>
</dbReference>
<feature type="signal peptide" evidence="8">
    <location>
        <begin position="1"/>
        <end position="19"/>
    </location>
</feature>
<evidence type="ECO:0000256" key="3">
    <source>
        <dbReference type="ARBA" id="ARBA00022729"/>
    </source>
</evidence>
<evidence type="ECO:0000256" key="7">
    <source>
        <dbReference type="SAM" id="MobiDB-lite"/>
    </source>
</evidence>
<gene>
    <name evidence="9" type="ORF">DI556_05785</name>
</gene>
<organism evidence="9 10">
    <name type="scientific">Rhodovulum sulfidophilum</name>
    <name type="common">Rhodobacter sulfidophilus</name>
    <dbReference type="NCBI Taxonomy" id="35806"/>
    <lineage>
        <taxon>Bacteria</taxon>
        <taxon>Pseudomonadati</taxon>
        <taxon>Pseudomonadota</taxon>
        <taxon>Alphaproteobacteria</taxon>
        <taxon>Rhodobacterales</taxon>
        <taxon>Paracoccaceae</taxon>
        <taxon>Rhodovulum</taxon>
    </lineage>
</organism>
<proteinExistence type="inferred from homology"/>
<comment type="caution">
    <text evidence="9">The sequence shown here is derived from an EMBL/GenBank/DDBJ whole genome shotgun (WGS) entry which is preliminary data.</text>
</comment>
<sequence>MRIISTVLALGLFIGLAGCNTMQGAGQDIQSGGEALSNEAARTQRDM</sequence>
<keyword evidence="6" id="KW-0449">Lipoprotein</keyword>
<evidence type="ECO:0000256" key="6">
    <source>
        <dbReference type="ARBA" id="ARBA00023288"/>
    </source>
</evidence>
<evidence type="ECO:0000256" key="4">
    <source>
        <dbReference type="ARBA" id="ARBA00023136"/>
    </source>
</evidence>
<evidence type="ECO:0000313" key="10">
    <source>
        <dbReference type="Proteomes" id="UP000249185"/>
    </source>
</evidence>